<protein>
    <submittedName>
        <fullName evidence="1">Gliding motility-associated-like protein</fullName>
    </submittedName>
</protein>
<dbReference type="NCBIfam" id="TIGR04131">
    <property type="entry name" value="Bac_Flav_CTERM"/>
    <property type="match status" value="1"/>
</dbReference>
<dbReference type="Pfam" id="PF13585">
    <property type="entry name" value="CHU_C"/>
    <property type="match status" value="1"/>
</dbReference>
<evidence type="ECO:0000313" key="2">
    <source>
        <dbReference type="Proteomes" id="UP001257659"/>
    </source>
</evidence>
<keyword evidence="2" id="KW-1185">Reference proteome</keyword>
<name>A0ABU1K9N3_9FLAO</name>
<dbReference type="EMBL" id="JAVDQA010000016">
    <property type="protein sequence ID" value="MDR6302313.1"/>
    <property type="molecule type" value="Genomic_DNA"/>
</dbReference>
<evidence type="ECO:0000313" key="1">
    <source>
        <dbReference type="EMBL" id="MDR6302313.1"/>
    </source>
</evidence>
<organism evidence="1 2">
    <name type="scientific">Mesonia maritima</name>
    <dbReference type="NCBI Taxonomy" id="1793873"/>
    <lineage>
        <taxon>Bacteria</taxon>
        <taxon>Pseudomonadati</taxon>
        <taxon>Bacteroidota</taxon>
        <taxon>Flavobacteriia</taxon>
        <taxon>Flavobacteriales</taxon>
        <taxon>Flavobacteriaceae</taxon>
        <taxon>Mesonia</taxon>
    </lineage>
</organism>
<accession>A0ABU1K9N3</accession>
<proteinExistence type="predicted"/>
<feature type="non-terminal residue" evidence="1">
    <location>
        <position position="1"/>
    </location>
</feature>
<dbReference type="Proteomes" id="UP001257659">
    <property type="component" value="Unassembled WGS sequence"/>
</dbReference>
<reference evidence="1 2" key="1">
    <citation type="submission" date="2023-07" db="EMBL/GenBank/DDBJ databases">
        <title>Genomic Encyclopedia of Type Strains, Phase IV (KMG-IV): sequencing the most valuable type-strain genomes for metagenomic binning, comparative biology and taxonomic classification.</title>
        <authorList>
            <person name="Goeker M."/>
        </authorList>
    </citation>
    <scope>NUCLEOTIDE SEQUENCE [LARGE SCALE GENOMIC DNA]</scope>
    <source>
        <strain evidence="1 2">DSM 102814</strain>
    </source>
</reference>
<gene>
    <name evidence="1" type="ORF">GGR31_002993</name>
</gene>
<sequence>FDLTSQEGAILANEATSGDFTVSYYASVQDRSNGNAIADPTLYENTGSPDTIYVLVEGSNGCSSTMNFDVIVNPLPSFNTPQVLATCDDAASDGVAQFDLSDATTQITGNNPNLNVSYYDTQAEADTGAPNDQLPIQYTNTGSPYNETIYVRIRNVNTDCYTTTSLDLEVNEAPSAIEPQPLVYCDDDNDGFGSFDLSSLDDQINNDPSVTITYHNVKVDADNGVRPLSIPFKNTVKDNQTIYVRVESPGVACYNTTTAALIVEQSPQPVQNLPALTACDPDGDGVAIFDLTEQEAAILANEANPGDFTVRYYPSQTDADNGTNEISVPGAYANDPNINPQTIYVVVEGLNGCTKQTSFELQVNPLPNITTPQQLELCDYNNPGDEREEFNLEDATLDITQGDKTIDITYHETQADADSGNKSLTSPYTNTSNNQTIYIRAEDVDTGCTVTQGYTLTLIVNPLPSPQVPSEPVEVCDTDNDGFEEFDLEEQIDIILNTEPDVTITFHLTQANAEAGSNAIDTSQPFGLSSTNNQILYVRAENDLTGCYVVEELELEVVPTPEIIDLEDLYVCDDDTANGLAVFDLTINTPNALGNQDPTDLLVTYHESQADAEAGIDAIVNPGSYTNTSNGQLIYVRLENTETGCIDTFDFTDDNSFRLIVEPLPVVNEPSVLKVCDDDYITTPVSQTIFDLTQKEAEIAGATPAPGNYEFSYYESTTDQDNGDAIADPENYQNTANPQTIYVTVVNTQTQGMCEDYTTITLEVLPLPSPSETDLEALRQVACDDDNDGVAADPFDLTQSGQLISGGENVDITYYKTEFAAEQGDETVAEFIDTPAAYVNEPSFNEQNDDGLTVQVIYARVDSGVNGNFCYVIVPFELQVVPAPELNPAGDPFGYTLCEDGTSGEAAVNFDDITENLYDATNGDPSTIIPLLDPNVNQDQNIANYTVTYYADLDDAESMISPLSNGYIAEDEDEFYIRIEYTDTGCFNNSPEDIGVVRITVEPRPSIVNTPIEEEVCSDEPGGSTATLDLTQYNAQINPGSPQGTAVVYYADQTAYENGEAIQDPSFYTTVTNPQTLIAETINTTTLCESPSVAEITIEVNDRPVVDISNYDGMIICEDSNPLTPVEGGNYEPIVIETGLDANDYSFVWTFNGSTLAEDGPSLSVDEPGTYEVTVTDQDGNIACSTTSSATFIQNNPPEFKVSALTLSFEEEHAILVSNVTGSGDYEFRLDNGPWQSLGDSRTLTFDGVEPGEHLVYGRDAGGCGITVATISFIDYPKFFTPNQDGYNDTWNIIGLQDQPQAKVFIFDRYGKLLKQLSPAGEGWDGTYNGNPVPSNDYWFSVEYLETMPDGSQQPREFKANFTLKR</sequence>
<comment type="caution">
    <text evidence="1">The sequence shown here is derived from an EMBL/GenBank/DDBJ whole genome shotgun (WGS) entry which is preliminary data.</text>
</comment>
<dbReference type="InterPro" id="IPR026341">
    <property type="entry name" value="T9SS_type_B"/>
</dbReference>